<dbReference type="Gene3D" id="3.40.390.10">
    <property type="entry name" value="Collagenase (Catalytic Domain)"/>
    <property type="match status" value="1"/>
</dbReference>
<sequence length="309" mass="33457">MPKLSEYIREKFPVDLVLGKVRHAIQFAEGGGIKALGLDMTAEECQAMVDKVVLTPAAGNHRHVRFIGFDQERVNELGAGLDIALRMLEEAKRNVGLHTWPGKTHYESIFGSRAWHGSSATRKAGAAAGNANAESGFASRASYVRAKIDQMMDDLRDPRWILYKSNEAGDAAALKGGRGGYLMAIGPAFPRGAVGHFHAGVLIHEVGHNLGLADVCGECQQHRQLLDAAHYAPRSDANIPQCTGNTPHGAMAASGKGHFIGSKQVKRLADAHKNATIYNTDSYRWYCYAFFKNEVDAGISAHKALLQPA</sequence>
<evidence type="ECO:0000313" key="1">
    <source>
        <dbReference type="EMBL" id="OAK64446.1"/>
    </source>
</evidence>
<protein>
    <submittedName>
        <fullName evidence="1">Uncharacterized protein</fullName>
    </submittedName>
</protein>
<evidence type="ECO:0000313" key="2">
    <source>
        <dbReference type="Proteomes" id="UP000077852"/>
    </source>
</evidence>
<organism evidence="1 2">
    <name type="scientific">Variovorax paradoxus</name>
    <dbReference type="NCBI Taxonomy" id="34073"/>
    <lineage>
        <taxon>Bacteria</taxon>
        <taxon>Pseudomonadati</taxon>
        <taxon>Pseudomonadota</taxon>
        <taxon>Betaproteobacteria</taxon>
        <taxon>Burkholderiales</taxon>
        <taxon>Comamonadaceae</taxon>
        <taxon>Variovorax</taxon>
    </lineage>
</organism>
<dbReference type="Proteomes" id="UP000077852">
    <property type="component" value="Unassembled WGS sequence"/>
</dbReference>
<dbReference type="InterPro" id="IPR024079">
    <property type="entry name" value="MetalloPept_cat_dom_sf"/>
</dbReference>
<comment type="caution">
    <text evidence="1">The sequence shown here is derived from an EMBL/GenBank/DDBJ whole genome shotgun (WGS) entry which is preliminary data.</text>
</comment>
<dbReference type="SUPFAM" id="SSF55486">
    <property type="entry name" value="Metalloproteases ('zincins'), catalytic domain"/>
    <property type="match status" value="1"/>
</dbReference>
<dbReference type="EMBL" id="LVHG01000037">
    <property type="protein sequence ID" value="OAK64446.1"/>
    <property type="molecule type" value="Genomic_DNA"/>
</dbReference>
<reference evidence="1 2" key="1">
    <citation type="submission" date="2016-03" db="EMBL/GenBank/DDBJ databases">
        <title>Genome sequence of Variovorax paradoxus KB5.</title>
        <authorList>
            <person name="Jeong H."/>
            <person name="Hong C.E."/>
            <person name="Jo S.H."/>
            <person name="Park J.M."/>
        </authorList>
    </citation>
    <scope>NUCLEOTIDE SEQUENCE [LARGE SCALE GENOMIC DNA]</scope>
    <source>
        <strain evidence="1 2">KB5</strain>
    </source>
</reference>
<dbReference type="GO" id="GO:0008237">
    <property type="term" value="F:metallopeptidase activity"/>
    <property type="evidence" value="ECO:0007669"/>
    <property type="project" value="InterPro"/>
</dbReference>
<dbReference type="RefSeq" id="WP_081267567.1">
    <property type="nucleotide sequence ID" value="NZ_LVHG01000037.1"/>
</dbReference>
<gene>
    <name evidence="1" type="ORF">A3K87_13660</name>
</gene>
<name>A0AA91IB88_VARPD</name>
<dbReference type="AlphaFoldDB" id="A0AA91IB88"/>
<accession>A0AA91IB88</accession>
<proteinExistence type="predicted"/>